<dbReference type="EMBL" id="JXTB01000415">
    <property type="protein sequence ID" value="PON41433.1"/>
    <property type="molecule type" value="Genomic_DNA"/>
</dbReference>
<feature type="non-terminal residue" evidence="1">
    <location>
        <position position="1"/>
    </location>
</feature>
<protein>
    <submittedName>
        <fullName evidence="1">Uncharacterized protein</fullName>
    </submittedName>
</protein>
<reference evidence="2" key="1">
    <citation type="submission" date="2016-06" db="EMBL/GenBank/DDBJ databases">
        <title>Parallel loss of symbiosis genes in relatives of nitrogen-fixing non-legume Parasponia.</title>
        <authorList>
            <person name="Van Velzen R."/>
            <person name="Holmer R."/>
            <person name="Bu F."/>
            <person name="Rutten L."/>
            <person name="Van Zeijl A."/>
            <person name="Liu W."/>
            <person name="Santuari L."/>
            <person name="Cao Q."/>
            <person name="Sharma T."/>
            <person name="Shen D."/>
            <person name="Roswanjaya Y."/>
            <person name="Wardhani T."/>
            <person name="Kalhor M.S."/>
            <person name="Jansen J."/>
            <person name="Van den Hoogen J."/>
            <person name="Gungor B."/>
            <person name="Hartog M."/>
            <person name="Hontelez J."/>
            <person name="Verver J."/>
            <person name="Yang W.-C."/>
            <person name="Schijlen E."/>
            <person name="Repin R."/>
            <person name="Schilthuizen M."/>
            <person name="Schranz E."/>
            <person name="Heidstra R."/>
            <person name="Miyata K."/>
            <person name="Fedorova E."/>
            <person name="Kohlen W."/>
            <person name="Bisseling T."/>
            <person name="Smit S."/>
            <person name="Geurts R."/>
        </authorList>
    </citation>
    <scope>NUCLEOTIDE SEQUENCE [LARGE SCALE GENOMIC DNA]</scope>
    <source>
        <strain evidence="2">cv. WU1-14</strain>
    </source>
</reference>
<evidence type="ECO:0000313" key="1">
    <source>
        <dbReference type="EMBL" id="PON41433.1"/>
    </source>
</evidence>
<sequence length="100" mass="11014">SLDVRRRHHGPEDGEIVVHLLPSVAFDDNVCHPLILNLFLVLDAFDTPSFPAGGGDRRSLRRRKHAVGEWPFIGIEIIVSDEVFGEGKVGCILIGSALHH</sequence>
<dbReference type="Proteomes" id="UP000237105">
    <property type="component" value="Unassembled WGS sequence"/>
</dbReference>
<organism evidence="1 2">
    <name type="scientific">Parasponia andersonii</name>
    <name type="common">Sponia andersonii</name>
    <dbReference type="NCBI Taxonomy" id="3476"/>
    <lineage>
        <taxon>Eukaryota</taxon>
        <taxon>Viridiplantae</taxon>
        <taxon>Streptophyta</taxon>
        <taxon>Embryophyta</taxon>
        <taxon>Tracheophyta</taxon>
        <taxon>Spermatophyta</taxon>
        <taxon>Magnoliopsida</taxon>
        <taxon>eudicotyledons</taxon>
        <taxon>Gunneridae</taxon>
        <taxon>Pentapetalae</taxon>
        <taxon>rosids</taxon>
        <taxon>fabids</taxon>
        <taxon>Rosales</taxon>
        <taxon>Cannabaceae</taxon>
        <taxon>Parasponia</taxon>
    </lineage>
</organism>
<keyword evidence="2" id="KW-1185">Reference proteome</keyword>
<gene>
    <name evidence="1" type="ORF">PanWU01x14_289560</name>
</gene>
<comment type="caution">
    <text evidence="1">The sequence shown here is derived from an EMBL/GenBank/DDBJ whole genome shotgun (WGS) entry which is preliminary data.</text>
</comment>
<evidence type="ECO:0000313" key="2">
    <source>
        <dbReference type="Proteomes" id="UP000237105"/>
    </source>
</evidence>
<proteinExistence type="predicted"/>
<dbReference type="AlphaFoldDB" id="A0A2P5AY11"/>
<accession>A0A2P5AY11</accession>
<name>A0A2P5AY11_PARAD</name>
<dbReference type="OrthoDB" id="10278868at2759"/>